<evidence type="ECO:0000313" key="4">
    <source>
        <dbReference type="Proteomes" id="UP000037267"/>
    </source>
</evidence>
<evidence type="ECO:0000313" key="3">
    <source>
        <dbReference type="EMBL" id="KNF08440.1"/>
    </source>
</evidence>
<sequence length="126" mass="12917">MSYNTKNYTEQGGEKTVIGGTLEIKEGASVTGLSADPLLVATEETLGGVKAAAADEGDTVEIKIGEDGKLYAPTYPTDATESVSGLVKMAANQSDSIAEDTATLVTDFNALLAKLKAAGLMAADEE</sequence>
<dbReference type="Pfam" id="PF11133">
    <property type="entry name" value="Phage_head_fibr"/>
    <property type="match status" value="1"/>
</dbReference>
<dbReference type="Proteomes" id="UP000037267">
    <property type="component" value="Unassembled WGS sequence"/>
</dbReference>
<dbReference type="RefSeq" id="WP_035150350.1">
    <property type="nucleotide sequence ID" value="NZ_LGSS01000007.1"/>
</dbReference>
<comment type="caution">
    <text evidence="3">The sequence shown here is derived from an EMBL/GenBank/DDBJ whole genome shotgun (WGS) entry which is preliminary data.</text>
</comment>
<name>A0A0L0WAU0_GOTPU</name>
<dbReference type="STRING" id="1503.CLPU_7c00680"/>
<gene>
    <name evidence="3" type="ORF">CLPU_7c00680</name>
</gene>
<proteinExistence type="predicted"/>
<dbReference type="EMBL" id="LGSS01000007">
    <property type="protein sequence ID" value="KNF08440.1"/>
    <property type="molecule type" value="Genomic_DNA"/>
</dbReference>
<evidence type="ECO:0000256" key="2">
    <source>
        <dbReference type="ARBA" id="ARBA00022581"/>
    </source>
</evidence>
<dbReference type="Gene3D" id="6.10.140.1630">
    <property type="match status" value="1"/>
</dbReference>
<protein>
    <submittedName>
        <fullName evidence="3">Head fiber protein</fullName>
    </submittedName>
</protein>
<dbReference type="OrthoDB" id="1551157at2"/>
<reference evidence="4" key="1">
    <citation type="submission" date="2015-07" db="EMBL/GenBank/DDBJ databases">
        <title>Draft genome sequence of the purine-degrading Gottschalkia purinilyticum DSM 1384 (formerly Clostridium purinilyticum).</title>
        <authorList>
            <person name="Poehlein A."/>
            <person name="Schiel-Bengelsdorf B."/>
            <person name="Bengelsdorf F.R."/>
            <person name="Daniel R."/>
            <person name="Duerre P."/>
        </authorList>
    </citation>
    <scope>NUCLEOTIDE SEQUENCE [LARGE SCALE GENOMIC DNA]</scope>
    <source>
        <strain evidence="4">DSM 1384</strain>
    </source>
</reference>
<organism evidence="3 4">
    <name type="scientific">Gottschalkia purinilytica</name>
    <name type="common">Clostridium purinilyticum</name>
    <dbReference type="NCBI Taxonomy" id="1503"/>
    <lineage>
        <taxon>Bacteria</taxon>
        <taxon>Bacillati</taxon>
        <taxon>Bacillota</taxon>
        <taxon>Tissierellia</taxon>
        <taxon>Tissierellales</taxon>
        <taxon>Gottschalkiaceae</taxon>
        <taxon>Gottschalkia</taxon>
    </lineage>
</organism>
<keyword evidence="2" id="KW-0945">Host-virus interaction</keyword>
<keyword evidence="4" id="KW-1185">Reference proteome</keyword>
<dbReference type="PATRIC" id="fig|1503.3.peg.3055"/>
<evidence type="ECO:0000256" key="1">
    <source>
        <dbReference type="ARBA" id="ARBA00004328"/>
    </source>
</evidence>
<comment type="subcellular location">
    <subcellularLocation>
        <location evidence="1">Virion</location>
    </subcellularLocation>
</comment>
<accession>A0A0L0WAU0</accession>
<dbReference type="AlphaFoldDB" id="A0A0L0WAU0"/>
<dbReference type="InterPro" id="IPR022741">
    <property type="entry name" value="Phage_B103_Gp8"/>
</dbReference>